<name>A0A644UCJ3_9ZZZZ</name>
<dbReference type="GO" id="GO:0016787">
    <property type="term" value="F:hydrolase activity"/>
    <property type="evidence" value="ECO:0007669"/>
    <property type="project" value="UniProtKB-KW"/>
</dbReference>
<reference evidence="3" key="1">
    <citation type="submission" date="2019-08" db="EMBL/GenBank/DDBJ databases">
        <authorList>
            <person name="Kucharzyk K."/>
            <person name="Murdoch R.W."/>
            <person name="Higgins S."/>
            <person name="Loffler F."/>
        </authorList>
    </citation>
    <scope>NUCLEOTIDE SEQUENCE</scope>
</reference>
<dbReference type="Pfam" id="PF06230">
    <property type="entry name" value="LpxI_C"/>
    <property type="match status" value="1"/>
</dbReference>
<protein>
    <submittedName>
        <fullName evidence="3">UDP-2,3-diacylglucosamine pyrophosphatase LpxI</fullName>
        <ecNumber evidence="3">3.6.1.54</ecNumber>
    </submittedName>
</protein>
<evidence type="ECO:0000313" key="3">
    <source>
        <dbReference type="EMBL" id="MPL76698.1"/>
    </source>
</evidence>
<dbReference type="InterPro" id="IPR053174">
    <property type="entry name" value="LpxI"/>
</dbReference>
<dbReference type="Pfam" id="PF17930">
    <property type="entry name" value="LpxI_N"/>
    <property type="match status" value="1"/>
</dbReference>
<organism evidence="3">
    <name type="scientific">bioreactor metagenome</name>
    <dbReference type="NCBI Taxonomy" id="1076179"/>
    <lineage>
        <taxon>unclassified sequences</taxon>
        <taxon>metagenomes</taxon>
        <taxon>ecological metagenomes</taxon>
    </lineage>
</organism>
<comment type="caution">
    <text evidence="3">The sequence shown here is derived from an EMBL/GenBank/DDBJ whole genome shotgun (WGS) entry which is preliminary data.</text>
</comment>
<dbReference type="InterPro" id="IPR041255">
    <property type="entry name" value="LpxI_N"/>
</dbReference>
<accession>A0A644UCJ3</accession>
<evidence type="ECO:0000259" key="2">
    <source>
        <dbReference type="Pfam" id="PF17930"/>
    </source>
</evidence>
<evidence type="ECO:0000259" key="1">
    <source>
        <dbReference type="Pfam" id="PF06230"/>
    </source>
</evidence>
<dbReference type="PANTHER" id="PTHR39962">
    <property type="entry name" value="BLL4848 PROTEIN"/>
    <property type="match status" value="1"/>
</dbReference>
<proteinExistence type="predicted"/>
<dbReference type="PANTHER" id="PTHR39962:SF1">
    <property type="entry name" value="LPXI FAMILY PROTEIN"/>
    <property type="match status" value="1"/>
</dbReference>
<dbReference type="AlphaFoldDB" id="A0A644UCJ3"/>
<dbReference type="Gene3D" id="3.40.140.80">
    <property type="match status" value="1"/>
</dbReference>
<dbReference type="InterPro" id="IPR043167">
    <property type="entry name" value="LpxI_C_sf"/>
</dbReference>
<dbReference type="Gene3D" id="3.40.50.20">
    <property type="match status" value="1"/>
</dbReference>
<dbReference type="EMBL" id="VSSQ01000099">
    <property type="protein sequence ID" value="MPL76698.1"/>
    <property type="molecule type" value="Genomic_DNA"/>
</dbReference>
<feature type="domain" description="LpxI N-terminal" evidence="2">
    <location>
        <begin position="5"/>
        <end position="133"/>
    </location>
</feature>
<dbReference type="InterPro" id="IPR010415">
    <property type="entry name" value="LpxI_C"/>
</dbReference>
<feature type="domain" description="LpxI C-terminal" evidence="1">
    <location>
        <begin position="139"/>
        <end position="266"/>
    </location>
</feature>
<dbReference type="EC" id="3.6.1.54" evidence="3"/>
<gene>
    <name evidence="3" type="primary">lpxI_3</name>
    <name evidence="3" type="ORF">SDC9_22544</name>
</gene>
<keyword evidence="3" id="KW-0378">Hydrolase</keyword>
<sequence>MDKTLGILAGVGHLPVEVVRGAKAAGYKTVVIGVVPGLDEELSKVADTFYSTHIGKLGKILDILSKNGIKAVTMIGKVTKEILYSEGAIVPDWQAVKLLSSLPDRHDDTIMRAIVDKLSSQGMEVIDQTFFLQVLMPEAGVLSKRQPTMEEMEDMDYGFSMAKKIGGLDIGQTVVVKNKAIMAVEAIEGTDKCILRGGALGKNVIVAKTAKPAQDNRFDMPSVGVATIEAMIAAGSVGLVVEAGRTLLVDREKMLALADAHNITVVAKQAKKC</sequence>